<dbReference type="GeneID" id="24843023"/>
<dbReference type="Pfam" id="PF01863">
    <property type="entry name" value="YgjP-like"/>
    <property type="match status" value="1"/>
</dbReference>
<dbReference type="Gene3D" id="3.30.2010.10">
    <property type="entry name" value="Metalloproteases ('zincins'), catalytic domain"/>
    <property type="match status" value="1"/>
</dbReference>
<dbReference type="KEGG" id="ppac:PAP_09635"/>
<dbReference type="CDD" id="cd07344">
    <property type="entry name" value="M48_yhfN_like"/>
    <property type="match status" value="1"/>
</dbReference>
<dbReference type="EMBL" id="CP006019">
    <property type="protein sequence ID" value="AIF70302.1"/>
    <property type="molecule type" value="Genomic_DNA"/>
</dbReference>
<sequence length="221" mass="26267">MPEIELGGKRIHYELILKRVKYLRVYLAPDGRLIVVSPTRNVEPILKAKKAWILNKINRIEKIKELSSKFPYLGRFYDVEEGESFNILEDKIFIPTRKQLERNLRKELKSTIEPLIEERAKVLGVEPNKLFVRKQKTRWGSCSAKGNLSFNLALMALPKSLIDYVVTHEVAHLRKMNHSKDFWSLVSRFHPDWKKKRKELKDWWLIVHNNQIWKDLLEGKR</sequence>
<gene>
    <name evidence="2" type="ORF">PAP_09635</name>
</gene>
<feature type="domain" description="YgjP-like metallopeptidase" evidence="1">
    <location>
        <begin position="21"/>
        <end position="201"/>
    </location>
</feature>
<protein>
    <recommendedName>
        <fullName evidence="1">YgjP-like metallopeptidase domain-containing protein</fullName>
    </recommendedName>
</protein>
<dbReference type="PANTHER" id="PTHR30399:SF1">
    <property type="entry name" value="UTP PYROPHOSPHATASE"/>
    <property type="match status" value="1"/>
</dbReference>
<dbReference type="OrthoDB" id="308128at2157"/>
<dbReference type="PANTHER" id="PTHR30399">
    <property type="entry name" value="UNCHARACTERIZED PROTEIN YGJP"/>
    <property type="match status" value="1"/>
</dbReference>
<dbReference type="eggNOG" id="arCOG02625">
    <property type="taxonomic scope" value="Archaea"/>
</dbReference>
<reference evidence="3" key="1">
    <citation type="submission" date="2013-06" db="EMBL/GenBank/DDBJ databases">
        <title>Complete Genome Sequence of Hyperthermophilic Palaeococcus pacificus DY20341T, Isolated from a Deep-Sea Hydrothermal Sediments.</title>
        <authorList>
            <person name="Zeng X."/>
            <person name="Shao Z."/>
        </authorList>
    </citation>
    <scope>NUCLEOTIDE SEQUENCE [LARGE SCALE GENOMIC DNA]</scope>
    <source>
        <strain evidence="3">DY20341</strain>
    </source>
</reference>
<reference evidence="2 3" key="2">
    <citation type="journal article" date="2015" name="Genome Announc.">
        <title>Complete Genome Sequence of Hyperthermophilic Piezophilic Archaeon Palaeococcus pacificus DY20341T, Isolated from Deep-Sea Hydrothermal Sediments.</title>
        <authorList>
            <person name="Zeng X."/>
            <person name="Jebbar M."/>
            <person name="Shao Z."/>
        </authorList>
    </citation>
    <scope>NUCLEOTIDE SEQUENCE [LARGE SCALE GENOMIC DNA]</scope>
    <source>
        <strain evidence="2 3">DY20341</strain>
    </source>
</reference>
<keyword evidence="3" id="KW-1185">Reference proteome</keyword>
<accession>A0A075LW92</accession>
<dbReference type="InterPro" id="IPR053136">
    <property type="entry name" value="UTP_pyrophosphatase-like"/>
</dbReference>
<proteinExistence type="predicted"/>
<dbReference type="AlphaFoldDB" id="A0A075LW92"/>
<evidence type="ECO:0000313" key="2">
    <source>
        <dbReference type="EMBL" id="AIF70302.1"/>
    </source>
</evidence>
<dbReference type="Proteomes" id="UP000027981">
    <property type="component" value="Chromosome"/>
</dbReference>
<evidence type="ECO:0000259" key="1">
    <source>
        <dbReference type="Pfam" id="PF01863"/>
    </source>
</evidence>
<evidence type="ECO:0000313" key="3">
    <source>
        <dbReference type="Proteomes" id="UP000027981"/>
    </source>
</evidence>
<organism evidence="2 3">
    <name type="scientific">Palaeococcus pacificus DY20341</name>
    <dbReference type="NCBI Taxonomy" id="1343739"/>
    <lineage>
        <taxon>Archaea</taxon>
        <taxon>Methanobacteriati</taxon>
        <taxon>Methanobacteriota</taxon>
        <taxon>Thermococci</taxon>
        <taxon>Thermococcales</taxon>
        <taxon>Thermococcaceae</taxon>
        <taxon>Palaeococcus</taxon>
    </lineage>
</organism>
<dbReference type="RefSeq" id="WP_048165769.1">
    <property type="nucleotide sequence ID" value="NZ_CP006019.1"/>
</dbReference>
<dbReference type="STRING" id="1343739.PAP_09635"/>
<dbReference type="InterPro" id="IPR002725">
    <property type="entry name" value="YgjP-like_metallopeptidase"/>
</dbReference>
<name>A0A075LW92_9EURY</name>
<dbReference type="HOGENOM" id="CLU_065947_2_2_2"/>